<protein>
    <recommendedName>
        <fullName evidence="3">Acyl-CoA carboxylase epsilon subunit</fullName>
    </recommendedName>
</protein>
<evidence type="ECO:0000313" key="1">
    <source>
        <dbReference type="EMBL" id="NYE73827.1"/>
    </source>
</evidence>
<evidence type="ECO:0008006" key="3">
    <source>
        <dbReference type="Google" id="ProtNLM"/>
    </source>
</evidence>
<dbReference type="GO" id="GO:0004658">
    <property type="term" value="F:propionyl-CoA carboxylase activity"/>
    <property type="evidence" value="ECO:0007669"/>
    <property type="project" value="InterPro"/>
</dbReference>
<sequence length="51" mass="5527">MTEPTVIRGNPTDEEIAAVIAALTALRARSAAGRSRGWAGYWRDVRRGGSR</sequence>
<dbReference type="AlphaFoldDB" id="A0A7Y9IBL5"/>
<reference evidence="1 2" key="1">
    <citation type="submission" date="2020-07" db="EMBL/GenBank/DDBJ databases">
        <title>Sequencing the genomes of 1000 actinobacteria strains.</title>
        <authorList>
            <person name="Klenk H.-P."/>
        </authorList>
    </citation>
    <scope>NUCLEOTIDE SEQUENCE [LARGE SCALE GENOMIC DNA]</scope>
    <source>
        <strain evidence="1 2">DSM 22083</strain>
    </source>
</reference>
<dbReference type="Proteomes" id="UP000569914">
    <property type="component" value="Unassembled WGS sequence"/>
</dbReference>
<dbReference type="InterPro" id="IPR032716">
    <property type="entry name" value="ACC_epsilon"/>
</dbReference>
<gene>
    <name evidence="1" type="ORF">BKA15_005156</name>
</gene>
<dbReference type="RefSeq" id="WP_179755620.1">
    <property type="nucleotide sequence ID" value="NZ_JACCBU010000001.1"/>
</dbReference>
<dbReference type="GO" id="GO:0003989">
    <property type="term" value="F:acetyl-CoA carboxylase activity"/>
    <property type="evidence" value="ECO:0007669"/>
    <property type="project" value="InterPro"/>
</dbReference>
<comment type="caution">
    <text evidence="1">The sequence shown here is derived from an EMBL/GenBank/DDBJ whole genome shotgun (WGS) entry which is preliminary data.</text>
</comment>
<evidence type="ECO:0000313" key="2">
    <source>
        <dbReference type="Proteomes" id="UP000569914"/>
    </source>
</evidence>
<organism evidence="1 2">
    <name type="scientific">Microlunatus parietis</name>
    <dbReference type="NCBI Taxonomy" id="682979"/>
    <lineage>
        <taxon>Bacteria</taxon>
        <taxon>Bacillati</taxon>
        <taxon>Actinomycetota</taxon>
        <taxon>Actinomycetes</taxon>
        <taxon>Propionibacteriales</taxon>
        <taxon>Propionibacteriaceae</taxon>
        <taxon>Microlunatus</taxon>
    </lineage>
</organism>
<name>A0A7Y9IBL5_9ACTN</name>
<proteinExistence type="predicted"/>
<dbReference type="Pfam" id="PF13822">
    <property type="entry name" value="ACC_epsilon"/>
    <property type="match status" value="1"/>
</dbReference>
<keyword evidence="2" id="KW-1185">Reference proteome</keyword>
<accession>A0A7Y9IBL5</accession>
<dbReference type="EMBL" id="JACCBU010000001">
    <property type="protein sequence ID" value="NYE73827.1"/>
    <property type="molecule type" value="Genomic_DNA"/>
</dbReference>